<evidence type="ECO:0000256" key="5">
    <source>
        <dbReference type="PROSITE-ProRule" id="PRU01240"/>
    </source>
</evidence>
<evidence type="ECO:0000256" key="6">
    <source>
        <dbReference type="RuleBase" id="RU003355"/>
    </source>
</evidence>
<sequence>MGRLSRYARKVTRLGHVLRDPFAPTSPGRVRAVTAHAKCGPINRAVVPVVDSLESRLLFVASFDLTQLTQLRNDSRYVDVDGAGVTIAVLDSGIYAANPDLQSNVIGFYNAVSDPVSTPYSTASVAGAFDLEGHGTHTAGIAASSNPDIGVAYASKIVSVKVLADPGEKQLGGSALVRGLQWVKLHAQELDIRVLNMSVGTATNVNAIDSNLEKSEISRLVNELESLGVTVVASAGNSYAQHVAPGVTSIAAVSTISVGNAWATNGRPEDLNSPRGGSGDQYLAIESSAQPDRIASTSQRGTLANQVLAPGQSIFSTWNGDGGDGRHKIVSGTSMAAPFVAGLVALMQDAAFTYGGQYFSDPSQILQIIKQTSDTITDADVPDNNRYDSETGALLPLPETGLTFKRVNALKAVQRVIEIVTAGNPTPGQPGTVTDTNAVRSGATIVPQLNATRRFEYVGRVGRDGVIEVGAGDIDLYRVSLQTRGNLIVQLTRPQGTSAFAGAIRLFNAAGTEIAQADGTTGNYPTLETDPFDPLNTGVYYVGISAQPNVAYNVVNGSGIATGGTAGDYQVVISLNNPDPDGVIQGAVEVDLTNPLESVVDPLGSGRKVTLTRQKELLGSDRPNPGGSGRVPVDTDVDFYRVVAPDNGKLQVDIDAVSVYGSDAADTYLKVYDESLNLLSENDDDQGSTDSRIELNAIRGQVYYVAVTVFGNRSFDASDPYASRTPNSTPVDKSYDLLMWLDNGDTNGTALTATNATPGSTISGRVGSDSGAVGTGTSTSKDVDWFRLVAPQAGLLEFKLNPASGFTPSLSLWSLDAASNQITRIDDKSLGIDPSASKLVIRVNSGQEVFAAVTGLGNSDFNWFAIASGAGGGVGNYSLVTELKSPDAARVLTNDSVDNNTPTQLTVGQPINESVGRDGDVVVGAADVDLYTYTPESDVALVVRTIAGSEDDADTFLRLFDSTGTQISFNDNATVTSKASRLIAELKAGQTYYIGVNGAGPGAQDYIARTGAGAAAGASGRYSIVLEALPPGSAAVDFGGKAIGSYTDADGNQITMKLVGPGTGSLLIDGADPDSFVLTLENTTSDTKLIVKGTTTFGDVRISGPLKLFNAPGVLLAGDVTVGGNLDSLVVASSRVGSSVTAASIQSIKAASDFGANLTLSGELGSFVAKNDLTAGVWDIAGGAKSIVASDALANWSATFGGTVKSVKLNTLAADVTAGSFSKMAVKGEVVDAEITATAGGVTTITAGSLTRSELRTTGDIGKATVGSATGSRFFAGVDTAITDLPTSGNPFLTSATIGKLLIKNGPFVDSAIAATTIRSAVINGVEMGNGGSPFGIAATTIEALSVEDGPKWTKGHAPAVSSPLGDFRIEFLSTT</sequence>
<evidence type="ECO:0000256" key="1">
    <source>
        <dbReference type="ARBA" id="ARBA00011073"/>
    </source>
</evidence>
<evidence type="ECO:0000256" key="2">
    <source>
        <dbReference type="ARBA" id="ARBA00022670"/>
    </source>
</evidence>
<dbReference type="GO" id="GO:0006508">
    <property type="term" value="P:proteolysis"/>
    <property type="evidence" value="ECO:0007669"/>
    <property type="project" value="UniProtKB-KW"/>
</dbReference>
<dbReference type="InterPro" id="IPR000209">
    <property type="entry name" value="Peptidase_S8/S53_dom"/>
</dbReference>
<feature type="domain" description="Peptidase C-terminal archaeal/bacterial" evidence="8">
    <location>
        <begin position="636"/>
        <end position="708"/>
    </location>
</feature>
<name>A0A7M2X3F6_9BACT</name>
<evidence type="ECO:0000256" key="4">
    <source>
        <dbReference type="ARBA" id="ARBA00022825"/>
    </source>
</evidence>
<dbReference type="PANTHER" id="PTHR43806:SF11">
    <property type="entry name" value="CEREVISIN-RELATED"/>
    <property type="match status" value="1"/>
</dbReference>
<dbReference type="KEGG" id="hbs:IPV69_08065"/>
<keyword evidence="4 5" id="KW-0720">Serine protease</keyword>
<keyword evidence="10" id="KW-1185">Reference proteome</keyword>
<dbReference type="PROSITE" id="PS00138">
    <property type="entry name" value="SUBTILASE_SER"/>
    <property type="match status" value="1"/>
</dbReference>
<protein>
    <submittedName>
        <fullName evidence="9">S8 family serine peptidase</fullName>
    </submittedName>
</protein>
<proteinExistence type="inferred from homology"/>
<feature type="active site" description="Charge relay system" evidence="5">
    <location>
        <position position="334"/>
    </location>
</feature>
<evidence type="ECO:0000313" key="9">
    <source>
        <dbReference type="EMBL" id="QOV91300.1"/>
    </source>
</evidence>
<dbReference type="PANTHER" id="PTHR43806">
    <property type="entry name" value="PEPTIDASE S8"/>
    <property type="match status" value="1"/>
</dbReference>
<feature type="active site" description="Charge relay system" evidence="5">
    <location>
        <position position="91"/>
    </location>
</feature>
<dbReference type="InterPro" id="IPR015500">
    <property type="entry name" value="Peptidase_S8_subtilisin-rel"/>
</dbReference>
<dbReference type="PROSITE" id="PS51892">
    <property type="entry name" value="SUBTILASE"/>
    <property type="match status" value="1"/>
</dbReference>
<dbReference type="Gene3D" id="3.40.50.200">
    <property type="entry name" value="Peptidase S8/S53 domain"/>
    <property type="match status" value="1"/>
</dbReference>
<evidence type="ECO:0000259" key="8">
    <source>
        <dbReference type="Pfam" id="PF04151"/>
    </source>
</evidence>
<dbReference type="PRINTS" id="PR00723">
    <property type="entry name" value="SUBTILISIN"/>
</dbReference>
<dbReference type="SUPFAM" id="SSF52743">
    <property type="entry name" value="Subtilisin-like"/>
    <property type="match status" value="1"/>
</dbReference>
<reference evidence="9 10" key="1">
    <citation type="submission" date="2020-10" db="EMBL/GenBank/DDBJ databases">
        <title>Wide distribution of Phycisphaera-like planctomycetes from WD2101 soil group in peatlands and genome analysis of the first cultivated representative.</title>
        <authorList>
            <person name="Dedysh S.N."/>
            <person name="Beletsky A.V."/>
            <person name="Ivanova A."/>
            <person name="Kulichevskaya I.S."/>
            <person name="Suzina N.E."/>
            <person name="Philippov D.A."/>
            <person name="Rakitin A.L."/>
            <person name="Mardanov A.V."/>
            <person name="Ravin N.V."/>
        </authorList>
    </citation>
    <scope>NUCLEOTIDE SEQUENCE [LARGE SCALE GENOMIC DNA]</scope>
    <source>
        <strain evidence="9 10">M1803</strain>
    </source>
</reference>
<gene>
    <name evidence="9" type="ORF">IPV69_08065</name>
</gene>
<dbReference type="EMBL" id="CP063458">
    <property type="protein sequence ID" value="QOV91300.1"/>
    <property type="molecule type" value="Genomic_DNA"/>
</dbReference>
<dbReference type="PROSITE" id="PS00136">
    <property type="entry name" value="SUBTILASE_ASP"/>
    <property type="match status" value="1"/>
</dbReference>
<dbReference type="Proteomes" id="UP000593765">
    <property type="component" value="Chromosome"/>
</dbReference>
<dbReference type="InterPro" id="IPR007280">
    <property type="entry name" value="Peptidase_C_arc/bac"/>
</dbReference>
<keyword evidence="3 5" id="KW-0378">Hydrolase</keyword>
<evidence type="ECO:0000259" key="7">
    <source>
        <dbReference type="Pfam" id="PF00082"/>
    </source>
</evidence>
<keyword evidence="2 5" id="KW-0645">Protease</keyword>
<dbReference type="InterPro" id="IPR050131">
    <property type="entry name" value="Peptidase_S8_subtilisin-like"/>
</dbReference>
<dbReference type="InterPro" id="IPR036852">
    <property type="entry name" value="Peptidase_S8/S53_dom_sf"/>
</dbReference>
<accession>A0A7M2X3F6</accession>
<evidence type="ECO:0000256" key="3">
    <source>
        <dbReference type="ARBA" id="ARBA00022801"/>
    </source>
</evidence>
<dbReference type="Pfam" id="PF00082">
    <property type="entry name" value="Peptidase_S8"/>
    <property type="match status" value="1"/>
</dbReference>
<dbReference type="InterPro" id="IPR023827">
    <property type="entry name" value="Peptidase_S8_Asp-AS"/>
</dbReference>
<comment type="similarity">
    <text evidence="1 5 6">Belongs to the peptidase S8 family.</text>
</comment>
<dbReference type="GO" id="GO:0004252">
    <property type="term" value="F:serine-type endopeptidase activity"/>
    <property type="evidence" value="ECO:0007669"/>
    <property type="project" value="UniProtKB-UniRule"/>
</dbReference>
<evidence type="ECO:0000313" key="10">
    <source>
        <dbReference type="Proteomes" id="UP000593765"/>
    </source>
</evidence>
<dbReference type="InterPro" id="IPR023828">
    <property type="entry name" value="Peptidase_S8_Ser-AS"/>
</dbReference>
<organism evidence="9 10">
    <name type="scientific">Humisphaera borealis</name>
    <dbReference type="NCBI Taxonomy" id="2807512"/>
    <lineage>
        <taxon>Bacteria</taxon>
        <taxon>Pseudomonadati</taxon>
        <taxon>Planctomycetota</taxon>
        <taxon>Phycisphaerae</taxon>
        <taxon>Tepidisphaerales</taxon>
        <taxon>Tepidisphaeraceae</taxon>
        <taxon>Humisphaera</taxon>
    </lineage>
</organism>
<dbReference type="Pfam" id="PF04151">
    <property type="entry name" value="PPC"/>
    <property type="match status" value="1"/>
</dbReference>
<feature type="domain" description="Peptidase S8/S53" evidence="7">
    <location>
        <begin position="82"/>
        <end position="377"/>
    </location>
</feature>
<feature type="active site" description="Charge relay system" evidence="5">
    <location>
        <position position="134"/>
    </location>
</feature>
<dbReference type="RefSeq" id="WP_206294517.1">
    <property type="nucleotide sequence ID" value="NZ_CP063458.1"/>
</dbReference>
<dbReference type="Gene3D" id="2.60.120.380">
    <property type="match status" value="4"/>
</dbReference>